<dbReference type="EMBL" id="CP008947">
    <property type="protein sequence ID" value="AII09271.1"/>
    <property type="molecule type" value="Genomic_DNA"/>
</dbReference>
<protein>
    <submittedName>
        <fullName evidence="1">Uncharacterized protein</fullName>
    </submittedName>
</protein>
<dbReference type="Proteomes" id="UP000028488">
    <property type="component" value="Chromosome"/>
</dbReference>
<sequence length="491" mass="54573">MSELLSAALLGTARSAPTFQDLATGELAQSVIGDPAETLLGAAALENAYRDGGVAASAHVLPAPAEDDPRLQLPPASASHLMKLLAAKSWTLTEWFAVVAERNYRAPDHLVADLMAVARSNDTHRESILRLVGPRGQWLAAQNPDWSTLVRRPDRTDVWTHGAHQERLQWLTTMRAVDPAIAMAELSRTWDSERGEHRAAFIAVLGTGLGDADSALLEHALDDRRKEVRQQAVQLLRQLPNSAYAERMAARARAWVRVEKKPLRTRLVVNMPGSLDDSARRDGIEDVHFKNKGIRSWWLRMVVTAAPLSVWEGMIGSASTALEIRIEDQWREVMMEAWTTATVLQRNPRWASALLHREGRKTERRVVPIVPARERLAYILSGRADSYLLGVDGAALFDGLPHPWPLDLAERVIARLEDVAGRHAETGKDLGQFSRHSHYSTLRSAETHFPFAAAPLLRAAAERTRDPGWHQAFAAVATNIDHRRTVLKELE</sequence>
<evidence type="ECO:0000313" key="2">
    <source>
        <dbReference type="Proteomes" id="UP000028488"/>
    </source>
</evidence>
<dbReference type="AlphaFoldDB" id="A0A076ETV8"/>
<dbReference type="InterPro" id="IPR043746">
    <property type="entry name" value="DUF5691"/>
</dbReference>
<dbReference type="RefSeq" id="WP_128641608.1">
    <property type="nucleotide sequence ID" value="NZ_CP008947.1"/>
</dbReference>
<gene>
    <name evidence="1" type="ORF">EP51_33390</name>
</gene>
<accession>A0A076ETV8</accession>
<dbReference type="eggNOG" id="COG5094">
    <property type="taxonomic scope" value="Bacteria"/>
</dbReference>
<evidence type="ECO:0000313" key="1">
    <source>
        <dbReference type="EMBL" id="AII09271.1"/>
    </source>
</evidence>
<proteinExistence type="predicted"/>
<dbReference type="Pfam" id="PF18944">
    <property type="entry name" value="DUF5691"/>
    <property type="match status" value="1"/>
</dbReference>
<organism evidence="1 2">
    <name type="scientific">Rhodococcus opacus</name>
    <name type="common">Nocardia opaca</name>
    <dbReference type="NCBI Taxonomy" id="37919"/>
    <lineage>
        <taxon>Bacteria</taxon>
        <taxon>Bacillati</taxon>
        <taxon>Actinomycetota</taxon>
        <taxon>Actinomycetes</taxon>
        <taxon>Mycobacteriales</taxon>
        <taxon>Nocardiaceae</taxon>
        <taxon>Rhodococcus</taxon>
    </lineage>
</organism>
<reference evidence="1 2" key="1">
    <citation type="submission" date="2014-07" db="EMBL/GenBank/DDBJ databases">
        <title>Genome Sequence of Rhodococcus opacus Strain R7, a Biodegrader of Mono- and Polycyclic Aromatic Hydrocarbons.</title>
        <authorList>
            <person name="Di Gennaro P."/>
            <person name="Zampolli J."/>
            <person name="Presti I."/>
            <person name="Cappelletti M."/>
            <person name="D'Ursi P."/>
            <person name="Orro A."/>
            <person name="Mezzelani A."/>
            <person name="Milanesi L."/>
        </authorList>
    </citation>
    <scope>NUCLEOTIDE SEQUENCE [LARGE SCALE GENOMIC DNA]</scope>
    <source>
        <strain evidence="1 2">R7</strain>
    </source>
</reference>
<name>A0A076ETV8_RHOOP</name>